<evidence type="ECO:0000256" key="3">
    <source>
        <dbReference type="SAM" id="SignalP"/>
    </source>
</evidence>
<sequence>MLIIRGIIAVVALTNGASAFFPWNPTANHEGHSSTDVKLEGEIQVRASSQDLHTIKIVQRLPTNDLADELRIKRLAQRLTQKYSRNPTRVHAKDLENRGDIAKRTNTYSIATASKPTQTNSAGIDQDGTDYSYFAQVGLGSAKTPMYMLLDTGAGTTWVMGPSCKSDSCLVHNSFGAADSTTYKASNLAFSVSYGSGSVSGNLATDSLYLAGLTVSMTLGIAEVTSADFTDFPMDGILGLSQALGNTPNFIQTLVASKDLKSNLFGVDLHRASDGGANNGEINFGAPNTSKYKGSLSYSNVNTTTGGDWAIPMDDVGVDGSLAGIKGRLAYIDTGTSYIFGPPADIATFHKTITGSLSGDGITFSVPCSTTTSMEFVFSGVSYSVSPKDWVGNPLGDGRCISNIFGHEVVAGAWLLGDTFLKNVYSVFDIDGNRIGFAEKPASKTDTNTATSASSTGGPTPFTDTTSSTTEFPSKTLSSPHFIPVTSSSSTFITSSSSISIITSSFTSIITSSSFTSMTIPKSTLNTLSRYNSITKSVQTLPKTKSNNYTVVSTSSMSASPLASTTGAGASETGTASSNSLGLGGHETSNPSGTAATETAAASATNSAAPSSKGARQNVSLAGTLSVLAILLMSLI</sequence>
<comment type="similarity">
    <text evidence="1">Belongs to the peptidase A1 family.</text>
</comment>
<dbReference type="InterPro" id="IPR021109">
    <property type="entry name" value="Peptidase_aspartic_dom_sf"/>
</dbReference>
<dbReference type="PRINTS" id="PR00792">
    <property type="entry name" value="PEPSIN"/>
</dbReference>
<dbReference type="EMBL" id="JBFCZG010000001">
    <property type="protein sequence ID" value="KAL3427678.1"/>
    <property type="molecule type" value="Genomic_DNA"/>
</dbReference>
<dbReference type="Pfam" id="PF00026">
    <property type="entry name" value="Asp"/>
    <property type="match status" value="1"/>
</dbReference>
<protein>
    <submittedName>
        <fullName evidence="5">Eukaryotic aspartyl protease</fullName>
    </submittedName>
</protein>
<evidence type="ECO:0000259" key="4">
    <source>
        <dbReference type="PROSITE" id="PS51767"/>
    </source>
</evidence>
<dbReference type="InterPro" id="IPR033121">
    <property type="entry name" value="PEPTIDASE_A1"/>
</dbReference>
<evidence type="ECO:0000256" key="1">
    <source>
        <dbReference type="ARBA" id="ARBA00007447"/>
    </source>
</evidence>
<dbReference type="GO" id="GO:0008233">
    <property type="term" value="F:peptidase activity"/>
    <property type="evidence" value="ECO:0007669"/>
    <property type="project" value="UniProtKB-KW"/>
</dbReference>
<dbReference type="Proteomes" id="UP001629113">
    <property type="component" value="Unassembled WGS sequence"/>
</dbReference>
<dbReference type="InterPro" id="IPR034164">
    <property type="entry name" value="Pepsin-like_dom"/>
</dbReference>
<feature type="region of interest" description="Disordered" evidence="2">
    <location>
        <begin position="559"/>
        <end position="616"/>
    </location>
</feature>
<feature type="compositionally biased region" description="Low complexity" evidence="2">
    <location>
        <begin position="594"/>
        <end position="612"/>
    </location>
</feature>
<dbReference type="PANTHER" id="PTHR47966:SF75">
    <property type="entry name" value="ENDOPEPTIDASE (CTSD), PUTATIVE (AFU_ORTHOLOGUE AFUA_4G07040)-RELATED"/>
    <property type="match status" value="1"/>
</dbReference>
<keyword evidence="5" id="KW-0645">Protease</keyword>
<feature type="compositionally biased region" description="Low complexity" evidence="2">
    <location>
        <begin position="559"/>
        <end position="578"/>
    </location>
</feature>
<evidence type="ECO:0000313" key="6">
    <source>
        <dbReference type="Proteomes" id="UP001629113"/>
    </source>
</evidence>
<keyword evidence="3" id="KW-0732">Signal</keyword>
<evidence type="ECO:0000313" key="5">
    <source>
        <dbReference type="EMBL" id="KAL3427678.1"/>
    </source>
</evidence>
<comment type="caution">
    <text evidence="5">The sequence shown here is derived from an EMBL/GenBank/DDBJ whole genome shotgun (WGS) entry which is preliminary data.</text>
</comment>
<reference evidence="5 6" key="1">
    <citation type="submission" date="2024-06" db="EMBL/GenBank/DDBJ databases">
        <title>Complete genome of Phlyctema vagabunda strain 19-DSS-EL-015.</title>
        <authorList>
            <person name="Fiorenzani C."/>
        </authorList>
    </citation>
    <scope>NUCLEOTIDE SEQUENCE [LARGE SCALE GENOMIC DNA]</scope>
    <source>
        <strain evidence="5 6">19-DSS-EL-015</strain>
    </source>
</reference>
<dbReference type="Gene3D" id="2.40.70.10">
    <property type="entry name" value="Acid Proteases"/>
    <property type="match status" value="2"/>
</dbReference>
<gene>
    <name evidence="5" type="ORF">PVAG01_01187</name>
</gene>
<dbReference type="SUPFAM" id="SSF50630">
    <property type="entry name" value="Acid proteases"/>
    <property type="match status" value="1"/>
</dbReference>
<evidence type="ECO:0000256" key="2">
    <source>
        <dbReference type="SAM" id="MobiDB-lite"/>
    </source>
</evidence>
<feature type="region of interest" description="Disordered" evidence="2">
    <location>
        <begin position="439"/>
        <end position="478"/>
    </location>
</feature>
<dbReference type="PROSITE" id="PS51767">
    <property type="entry name" value="PEPTIDASE_A1"/>
    <property type="match status" value="1"/>
</dbReference>
<feature type="domain" description="Peptidase A1" evidence="4">
    <location>
        <begin position="133"/>
        <end position="438"/>
    </location>
</feature>
<keyword evidence="5" id="KW-0378">Hydrolase</keyword>
<feature type="compositionally biased region" description="Low complexity" evidence="2">
    <location>
        <begin position="444"/>
        <end position="474"/>
    </location>
</feature>
<accession>A0ABR4PWD9</accession>
<organism evidence="5 6">
    <name type="scientific">Phlyctema vagabunda</name>
    <dbReference type="NCBI Taxonomy" id="108571"/>
    <lineage>
        <taxon>Eukaryota</taxon>
        <taxon>Fungi</taxon>
        <taxon>Dikarya</taxon>
        <taxon>Ascomycota</taxon>
        <taxon>Pezizomycotina</taxon>
        <taxon>Leotiomycetes</taxon>
        <taxon>Helotiales</taxon>
        <taxon>Dermateaceae</taxon>
        <taxon>Phlyctema</taxon>
    </lineage>
</organism>
<dbReference type="PANTHER" id="PTHR47966">
    <property type="entry name" value="BETA-SITE APP-CLEAVING ENZYME, ISOFORM A-RELATED"/>
    <property type="match status" value="1"/>
</dbReference>
<name>A0ABR4PWD9_9HELO</name>
<feature type="chain" id="PRO_5045753035" evidence="3">
    <location>
        <begin position="20"/>
        <end position="636"/>
    </location>
</feature>
<dbReference type="InterPro" id="IPR001461">
    <property type="entry name" value="Aspartic_peptidase_A1"/>
</dbReference>
<dbReference type="GO" id="GO:0006508">
    <property type="term" value="P:proteolysis"/>
    <property type="evidence" value="ECO:0007669"/>
    <property type="project" value="UniProtKB-KW"/>
</dbReference>
<keyword evidence="6" id="KW-1185">Reference proteome</keyword>
<feature type="signal peptide" evidence="3">
    <location>
        <begin position="1"/>
        <end position="19"/>
    </location>
</feature>
<dbReference type="CDD" id="cd05471">
    <property type="entry name" value="pepsin_like"/>
    <property type="match status" value="1"/>
</dbReference>
<proteinExistence type="inferred from homology"/>